<gene>
    <name evidence="2" type="ORF">QT711_12145</name>
</gene>
<keyword evidence="3" id="KW-1185">Reference proteome</keyword>
<dbReference type="Proteomes" id="UP001282284">
    <property type="component" value="Unassembled WGS sequence"/>
</dbReference>
<proteinExistence type="predicted"/>
<dbReference type="RefSeq" id="WP_317944623.1">
    <property type="nucleotide sequence ID" value="NZ_JAUBDI010000011.1"/>
</dbReference>
<dbReference type="EMBL" id="JAUBDI010000011">
    <property type="protein sequence ID" value="MDW0113940.1"/>
    <property type="molecule type" value="Genomic_DNA"/>
</dbReference>
<name>A0ABU4GAE7_9BACL</name>
<keyword evidence="1" id="KW-0472">Membrane</keyword>
<organism evidence="2 3">
    <name type="scientific">Sporosarcina saromensis</name>
    <dbReference type="NCBI Taxonomy" id="359365"/>
    <lineage>
        <taxon>Bacteria</taxon>
        <taxon>Bacillati</taxon>
        <taxon>Bacillota</taxon>
        <taxon>Bacilli</taxon>
        <taxon>Bacillales</taxon>
        <taxon>Caryophanaceae</taxon>
        <taxon>Sporosarcina</taxon>
    </lineage>
</organism>
<reference evidence="2 3" key="1">
    <citation type="submission" date="2023-06" db="EMBL/GenBank/DDBJ databases">
        <title>Sporosarcina sp. nov., isolated from Korean traditional fermented seafood 'Jeotgal'.</title>
        <authorList>
            <person name="Yang A.I."/>
            <person name="Shin N.-R."/>
        </authorList>
    </citation>
    <scope>NUCLEOTIDE SEQUENCE [LARGE SCALE GENOMIC DNA]</scope>
    <source>
        <strain evidence="2 3">KCTC13119</strain>
    </source>
</reference>
<evidence type="ECO:0000256" key="1">
    <source>
        <dbReference type="SAM" id="Phobius"/>
    </source>
</evidence>
<evidence type="ECO:0000313" key="2">
    <source>
        <dbReference type="EMBL" id="MDW0113940.1"/>
    </source>
</evidence>
<accession>A0ABU4GAE7</accession>
<feature type="transmembrane region" description="Helical" evidence="1">
    <location>
        <begin position="5"/>
        <end position="22"/>
    </location>
</feature>
<comment type="caution">
    <text evidence="2">The sequence shown here is derived from an EMBL/GenBank/DDBJ whole genome shotgun (WGS) entry which is preliminary data.</text>
</comment>
<keyword evidence="1" id="KW-0812">Transmembrane</keyword>
<keyword evidence="1" id="KW-1133">Transmembrane helix</keyword>
<sequence length="51" mass="5880">MKYVIYGIIFVCIIPVLAFFLISKEFTLYLLVCLLILLAIIFVINRIGTNK</sequence>
<feature type="transmembrane region" description="Helical" evidence="1">
    <location>
        <begin position="28"/>
        <end position="48"/>
    </location>
</feature>
<evidence type="ECO:0000313" key="3">
    <source>
        <dbReference type="Proteomes" id="UP001282284"/>
    </source>
</evidence>
<protein>
    <submittedName>
        <fullName evidence="2">Uncharacterized protein</fullName>
    </submittedName>
</protein>